<keyword evidence="1" id="KW-1133">Transmembrane helix</keyword>
<organism evidence="3">
    <name type="scientific">uncultured Thermomicrobiales bacterium</name>
    <dbReference type="NCBI Taxonomy" id="1645740"/>
    <lineage>
        <taxon>Bacteria</taxon>
        <taxon>Pseudomonadati</taxon>
        <taxon>Thermomicrobiota</taxon>
        <taxon>Thermomicrobia</taxon>
        <taxon>Thermomicrobiales</taxon>
        <taxon>environmental samples</taxon>
    </lineage>
</organism>
<dbReference type="InterPro" id="IPR036938">
    <property type="entry name" value="PAP2/HPO_sf"/>
</dbReference>
<feature type="domain" description="Phosphatidic acid phosphatase type 2/haloperoxidase" evidence="2">
    <location>
        <begin position="147"/>
        <end position="264"/>
    </location>
</feature>
<feature type="transmembrane region" description="Helical" evidence="1">
    <location>
        <begin position="65"/>
        <end position="87"/>
    </location>
</feature>
<dbReference type="PANTHER" id="PTHR14969">
    <property type="entry name" value="SPHINGOSINE-1-PHOSPHATE PHOSPHOHYDROLASE"/>
    <property type="match status" value="1"/>
</dbReference>
<dbReference type="CDD" id="cd03392">
    <property type="entry name" value="PAP2_like_2"/>
    <property type="match status" value="1"/>
</dbReference>
<feature type="transmembrane region" description="Helical" evidence="1">
    <location>
        <begin position="145"/>
        <end position="164"/>
    </location>
</feature>
<proteinExistence type="predicted"/>
<evidence type="ECO:0000259" key="2">
    <source>
        <dbReference type="SMART" id="SM00014"/>
    </source>
</evidence>
<feature type="transmembrane region" description="Helical" evidence="1">
    <location>
        <begin position="107"/>
        <end position="124"/>
    </location>
</feature>
<gene>
    <name evidence="3" type="ORF">AVDCRST_MAG88-881</name>
</gene>
<protein>
    <recommendedName>
        <fullName evidence="2">Phosphatidic acid phosphatase type 2/haloperoxidase domain-containing protein</fullName>
    </recommendedName>
</protein>
<feature type="transmembrane region" description="Helical" evidence="1">
    <location>
        <begin position="193"/>
        <end position="211"/>
    </location>
</feature>
<reference evidence="3" key="1">
    <citation type="submission" date="2020-02" db="EMBL/GenBank/DDBJ databases">
        <authorList>
            <person name="Meier V. D."/>
        </authorList>
    </citation>
    <scope>NUCLEOTIDE SEQUENCE</scope>
    <source>
        <strain evidence="3">AVDCRST_MAG88</strain>
    </source>
</reference>
<name>A0A6J4ULA8_9BACT</name>
<dbReference type="InterPro" id="IPR000326">
    <property type="entry name" value="PAP2/HPO"/>
</dbReference>
<dbReference type="EMBL" id="CADCWM010000302">
    <property type="protein sequence ID" value="CAA9552579.1"/>
    <property type="molecule type" value="Genomic_DNA"/>
</dbReference>
<dbReference type="PANTHER" id="PTHR14969:SF13">
    <property type="entry name" value="AT30094P"/>
    <property type="match status" value="1"/>
</dbReference>
<dbReference type="Gene3D" id="1.20.144.10">
    <property type="entry name" value="Phosphatidic acid phosphatase type 2/haloperoxidase"/>
    <property type="match status" value="1"/>
</dbReference>
<sequence length="298" mass="32404">MASTFRGGLARLRSTGYQFIRNTVTGKLVVTGVDRQGRGGHVARQASRLDYAARRLRRVGTGASPAGRTAVLLALATLIGFAIVLHMVRSQHTAALDLRVTRWLQRAPGPVVPVVLTAVTWVGWQPQQALIAGGVLTLFYRTRRWAEGAFLLLALFVGALNDLLKLVLRRPRPSAALDDIVVHGHVLGTSFPSGHVLTYVLFYGFLVYIACTQVRRPLVRRAALAPMLALLLLIGPSRIYLGHHWFTDTVAAYLLGGALLTGLLLAYRWANARQAVQARTRETVACGADIPPAGNRPI</sequence>
<dbReference type="Pfam" id="PF01569">
    <property type="entry name" value="PAP2"/>
    <property type="match status" value="1"/>
</dbReference>
<dbReference type="SMART" id="SM00014">
    <property type="entry name" value="acidPPc"/>
    <property type="match status" value="1"/>
</dbReference>
<evidence type="ECO:0000313" key="3">
    <source>
        <dbReference type="EMBL" id="CAA9552579.1"/>
    </source>
</evidence>
<accession>A0A6J4ULA8</accession>
<feature type="transmembrane region" description="Helical" evidence="1">
    <location>
        <begin position="253"/>
        <end position="270"/>
    </location>
</feature>
<dbReference type="AlphaFoldDB" id="A0A6J4ULA8"/>
<keyword evidence="1" id="KW-0812">Transmembrane</keyword>
<keyword evidence="1" id="KW-0472">Membrane</keyword>
<feature type="transmembrane region" description="Helical" evidence="1">
    <location>
        <begin position="223"/>
        <end position="241"/>
    </location>
</feature>
<dbReference type="SUPFAM" id="SSF48317">
    <property type="entry name" value="Acid phosphatase/Vanadium-dependent haloperoxidase"/>
    <property type="match status" value="1"/>
</dbReference>
<evidence type="ECO:0000256" key="1">
    <source>
        <dbReference type="SAM" id="Phobius"/>
    </source>
</evidence>